<dbReference type="AlphaFoldDB" id="Q4FT98"/>
<feature type="domain" description="4'-phosphopantetheinyl transferase" evidence="2">
    <location>
        <begin position="130"/>
        <end position="194"/>
    </location>
</feature>
<keyword evidence="4" id="KW-1185">Reference proteome</keyword>
<dbReference type="eggNOG" id="COG2091">
    <property type="taxonomic scope" value="Bacteria"/>
</dbReference>
<evidence type="ECO:0000313" key="3">
    <source>
        <dbReference type="EMBL" id="AAZ18760.1"/>
    </source>
</evidence>
<sequence>MQNLMLHDIHYTELDTKTMTWCATAQVRALYHNQKASTCLSTPQIAYSQRQQQRAGVRLLLLALLKKLSITDSLDESSFPYRLTHSQYYVCFSHTSGSSKNATRMQNAIENLDTPYVKVAVIISRHRASGIDIEVNAVKWQVAKRFYHPKELATLQALPTIQRNSAIRWLWQIKESFIKIHQYTLAQGLGMDYSAMIPDLLNQPAETLPLLTMTDDNSNYRIAVIPLQQTVIIY</sequence>
<dbReference type="OrthoDB" id="6657592at2"/>
<evidence type="ECO:0000256" key="1">
    <source>
        <dbReference type="ARBA" id="ARBA00022679"/>
    </source>
</evidence>
<dbReference type="InterPro" id="IPR037143">
    <property type="entry name" value="4-PPantetheinyl_Trfase_dom_sf"/>
</dbReference>
<dbReference type="HOGENOM" id="CLU_1184271_0_0_6"/>
<evidence type="ECO:0000313" key="4">
    <source>
        <dbReference type="Proteomes" id="UP000000546"/>
    </source>
</evidence>
<dbReference type="SUPFAM" id="SSF56214">
    <property type="entry name" value="4'-phosphopantetheinyl transferase"/>
    <property type="match status" value="1"/>
</dbReference>
<dbReference type="Pfam" id="PF01648">
    <property type="entry name" value="ACPS"/>
    <property type="match status" value="1"/>
</dbReference>
<dbReference type="EMBL" id="CP000082">
    <property type="protein sequence ID" value="AAZ18760.1"/>
    <property type="molecule type" value="Genomic_DNA"/>
</dbReference>
<gene>
    <name evidence="3" type="ordered locus">Psyc_0907</name>
</gene>
<dbReference type="InterPro" id="IPR008278">
    <property type="entry name" value="4-PPantetheinyl_Trfase_dom"/>
</dbReference>
<dbReference type="GO" id="GO:0000287">
    <property type="term" value="F:magnesium ion binding"/>
    <property type="evidence" value="ECO:0007669"/>
    <property type="project" value="InterPro"/>
</dbReference>
<accession>Q4FT98</accession>
<proteinExistence type="predicted"/>
<reference evidence="3 4" key="1">
    <citation type="journal article" date="2010" name="Appl. Environ. Microbiol.">
        <title>The genome sequence of Psychrobacter arcticus 273-4, a psychroactive Siberian permafrost bacterium, reveals mechanisms for adaptation to low-temperature growth.</title>
        <authorList>
            <person name="Ayala-del-Rio H.L."/>
            <person name="Chain P.S."/>
            <person name="Grzymski J.J."/>
            <person name="Ponder M.A."/>
            <person name="Ivanova N."/>
            <person name="Bergholz P.W."/>
            <person name="Di Bartolo G."/>
            <person name="Hauser L."/>
            <person name="Land M."/>
            <person name="Bakermans C."/>
            <person name="Rodrigues D."/>
            <person name="Klappenbach J."/>
            <person name="Zarka D."/>
            <person name="Larimer F."/>
            <person name="Richardson P."/>
            <person name="Murray A."/>
            <person name="Thomashow M."/>
            <person name="Tiedje J.M."/>
        </authorList>
    </citation>
    <scope>NUCLEOTIDE SEQUENCE [LARGE SCALE GENOMIC DNA]</scope>
    <source>
        <strain evidence="4">DSM 17307 / VKM B-2377 / 273-4</strain>
    </source>
</reference>
<dbReference type="RefSeq" id="WP_011280184.1">
    <property type="nucleotide sequence ID" value="NC_007204.1"/>
</dbReference>
<name>Q4FT98_PSYA2</name>
<dbReference type="GO" id="GO:0008897">
    <property type="term" value="F:holo-[acyl-carrier-protein] synthase activity"/>
    <property type="evidence" value="ECO:0007669"/>
    <property type="project" value="InterPro"/>
</dbReference>
<dbReference type="STRING" id="259536.Psyc_0907"/>
<dbReference type="Gene3D" id="3.90.470.20">
    <property type="entry name" value="4'-phosphopantetheinyl transferase domain"/>
    <property type="match status" value="1"/>
</dbReference>
<evidence type="ECO:0000259" key="2">
    <source>
        <dbReference type="Pfam" id="PF01648"/>
    </source>
</evidence>
<organism evidence="3 4">
    <name type="scientific">Psychrobacter arcticus (strain DSM 17307 / VKM B-2377 / 273-4)</name>
    <dbReference type="NCBI Taxonomy" id="259536"/>
    <lineage>
        <taxon>Bacteria</taxon>
        <taxon>Pseudomonadati</taxon>
        <taxon>Pseudomonadota</taxon>
        <taxon>Gammaproteobacteria</taxon>
        <taxon>Moraxellales</taxon>
        <taxon>Moraxellaceae</taxon>
        <taxon>Psychrobacter</taxon>
    </lineage>
</organism>
<dbReference type="Proteomes" id="UP000000546">
    <property type="component" value="Chromosome"/>
</dbReference>
<keyword evidence="1 3" id="KW-0808">Transferase</keyword>
<dbReference type="KEGG" id="par:Psyc_0907"/>
<protein>
    <submittedName>
        <fullName evidence="3">Phosphopantetheine-protein transferase domain family protein</fullName>
    </submittedName>
</protein>